<dbReference type="Proteomes" id="UP000796761">
    <property type="component" value="Unassembled WGS sequence"/>
</dbReference>
<protein>
    <submittedName>
        <fullName evidence="2">Uncharacterized protein</fullName>
    </submittedName>
</protein>
<name>A0A8K1D618_9PASS</name>
<keyword evidence="3" id="KW-1185">Reference proteome</keyword>
<feature type="region of interest" description="Disordered" evidence="1">
    <location>
        <begin position="67"/>
        <end position="90"/>
    </location>
</feature>
<dbReference type="AlphaFoldDB" id="A0A8K1D618"/>
<accession>A0A8K1D618</accession>
<comment type="caution">
    <text evidence="2">The sequence shown here is derived from an EMBL/GenBank/DDBJ whole genome shotgun (WGS) entry which is preliminary data.</text>
</comment>
<reference evidence="2" key="1">
    <citation type="submission" date="2019-04" db="EMBL/GenBank/DDBJ databases">
        <title>Genome assembly of Zosterops borbonicus 15179.</title>
        <authorList>
            <person name="Leroy T."/>
            <person name="Anselmetti Y."/>
            <person name="Tilak M.-K."/>
            <person name="Nabholz B."/>
        </authorList>
    </citation>
    <scope>NUCLEOTIDE SEQUENCE</scope>
    <source>
        <strain evidence="2">HGM_15179</strain>
        <tissue evidence="2">Muscle</tissue>
    </source>
</reference>
<dbReference type="EMBL" id="SWJQ01002803">
    <property type="protein sequence ID" value="TRZ06168.1"/>
    <property type="molecule type" value="Genomic_DNA"/>
</dbReference>
<organism evidence="2 3">
    <name type="scientific">Zosterops borbonicus</name>
    <dbReference type="NCBI Taxonomy" id="364589"/>
    <lineage>
        <taxon>Eukaryota</taxon>
        <taxon>Metazoa</taxon>
        <taxon>Chordata</taxon>
        <taxon>Craniata</taxon>
        <taxon>Vertebrata</taxon>
        <taxon>Euteleostomi</taxon>
        <taxon>Archelosauria</taxon>
        <taxon>Archosauria</taxon>
        <taxon>Dinosauria</taxon>
        <taxon>Saurischia</taxon>
        <taxon>Theropoda</taxon>
        <taxon>Coelurosauria</taxon>
        <taxon>Aves</taxon>
        <taxon>Neognathae</taxon>
        <taxon>Neoaves</taxon>
        <taxon>Telluraves</taxon>
        <taxon>Australaves</taxon>
        <taxon>Passeriformes</taxon>
        <taxon>Sylvioidea</taxon>
        <taxon>Zosteropidae</taxon>
        <taxon>Zosterops</taxon>
    </lineage>
</organism>
<gene>
    <name evidence="2" type="ORF">HGM15179_020939</name>
</gene>
<evidence type="ECO:0000256" key="1">
    <source>
        <dbReference type="SAM" id="MobiDB-lite"/>
    </source>
</evidence>
<sequence>MTKPQELMAGLIRKARFRLRELARCDFEWIHVPIRVNLGQITKAMLEHLLQENKALQFALDNYSSKISEDQPSVAPPECARSGPKFPPYP</sequence>
<evidence type="ECO:0000313" key="2">
    <source>
        <dbReference type="EMBL" id="TRZ06168.1"/>
    </source>
</evidence>
<proteinExistence type="predicted"/>
<evidence type="ECO:0000313" key="3">
    <source>
        <dbReference type="Proteomes" id="UP000796761"/>
    </source>
</evidence>